<gene>
    <name evidence="1" type="ORF">N7530_010288</name>
</gene>
<sequence>MEEQTWKDGATYMTTLRNVVMEYAGCNDKLTTVILHGMPDQLHACLHGDQGDRALWQPQDLEVCLPSRRRSVHLHQMLHVRGGGSEEGHG</sequence>
<dbReference type="AlphaFoldDB" id="A0A9W9WK84"/>
<name>A0A9W9WK84_9EURO</name>
<organism evidence="1 2">
    <name type="scientific">Penicillium desertorum</name>
    <dbReference type="NCBI Taxonomy" id="1303715"/>
    <lineage>
        <taxon>Eukaryota</taxon>
        <taxon>Fungi</taxon>
        <taxon>Dikarya</taxon>
        <taxon>Ascomycota</taxon>
        <taxon>Pezizomycotina</taxon>
        <taxon>Eurotiomycetes</taxon>
        <taxon>Eurotiomycetidae</taxon>
        <taxon>Eurotiales</taxon>
        <taxon>Aspergillaceae</taxon>
        <taxon>Penicillium</taxon>
    </lineage>
</organism>
<dbReference type="OrthoDB" id="4319781at2759"/>
<keyword evidence="2" id="KW-1185">Reference proteome</keyword>
<proteinExistence type="predicted"/>
<accession>A0A9W9WK84</accession>
<evidence type="ECO:0000313" key="2">
    <source>
        <dbReference type="Proteomes" id="UP001147760"/>
    </source>
</evidence>
<protein>
    <submittedName>
        <fullName evidence="1">Uncharacterized protein</fullName>
    </submittedName>
</protein>
<reference evidence="1" key="2">
    <citation type="journal article" date="2023" name="IMA Fungus">
        <title>Comparative genomic study of the Penicillium genus elucidates a diverse pangenome and 15 lateral gene transfer events.</title>
        <authorList>
            <person name="Petersen C."/>
            <person name="Sorensen T."/>
            <person name="Nielsen M.R."/>
            <person name="Sondergaard T.E."/>
            <person name="Sorensen J.L."/>
            <person name="Fitzpatrick D.A."/>
            <person name="Frisvad J.C."/>
            <person name="Nielsen K.L."/>
        </authorList>
    </citation>
    <scope>NUCLEOTIDE SEQUENCE</scope>
    <source>
        <strain evidence="1">IBT 17660</strain>
    </source>
</reference>
<reference evidence="1" key="1">
    <citation type="submission" date="2022-12" db="EMBL/GenBank/DDBJ databases">
        <authorList>
            <person name="Petersen C."/>
        </authorList>
    </citation>
    <scope>NUCLEOTIDE SEQUENCE</scope>
    <source>
        <strain evidence="1">IBT 17660</strain>
    </source>
</reference>
<dbReference type="Proteomes" id="UP001147760">
    <property type="component" value="Unassembled WGS sequence"/>
</dbReference>
<comment type="caution">
    <text evidence="1">The sequence shown here is derived from an EMBL/GenBank/DDBJ whole genome shotgun (WGS) entry which is preliminary data.</text>
</comment>
<evidence type="ECO:0000313" key="1">
    <source>
        <dbReference type="EMBL" id="KAJ5466501.1"/>
    </source>
</evidence>
<dbReference type="EMBL" id="JAPWDO010000006">
    <property type="protein sequence ID" value="KAJ5466501.1"/>
    <property type="molecule type" value="Genomic_DNA"/>
</dbReference>